<gene>
    <name evidence="2" type="ORF">NECHADRAFT_77422</name>
</gene>
<dbReference type="eggNOG" id="ENOG502RJAG">
    <property type="taxonomic scope" value="Eukaryota"/>
</dbReference>
<feature type="region of interest" description="Disordered" evidence="1">
    <location>
        <begin position="86"/>
        <end position="136"/>
    </location>
</feature>
<dbReference type="AlphaFoldDB" id="C7YL66"/>
<dbReference type="VEuPathDB" id="FungiDB:NECHADRAFT_77422"/>
<dbReference type="Proteomes" id="UP000005206">
    <property type="component" value="Chromosome 3"/>
</dbReference>
<organism evidence="2 3">
    <name type="scientific">Fusarium vanettenii (strain ATCC MYA-4622 / CBS 123669 / FGSC 9596 / NRRL 45880 / 77-13-4)</name>
    <name type="common">Fusarium solani subsp. pisi</name>
    <dbReference type="NCBI Taxonomy" id="660122"/>
    <lineage>
        <taxon>Eukaryota</taxon>
        <taxon>Fungi</taxon>
        <taxon>Dikarya</taxon>
        <taxon>Ascomycota</taxon>
        <taxon>Pezizomycotina</taxon>
        <taxon>Sordariomycetes</taxon>
        <taxon>Hypocreomycetidae</taxon>
        <taxon>Hypocreales</taxon>
        <taxon>Nectriaceae</taxon>
        <taxon>Fusarium</taxon>
        <taxon>Fusarium solani species complex</taxon>
        <taxon>Fusarium vanettenii</taxon>
    </lineage>
</organism>
<feature type="compositionally biased region" description="Low complexity" evidence="1">
    <location>
        <begin position="107"/>
        <end position="122"/>
    </location>
</feature>
<protein>
    <submittedName>
        <fullName evidence="2">Uncharacterized protein</fullName>
    </submittedName>
</protein>
<dbReference type="RefSeq" id="XP_003052917.1">
    <property type="nucleotide sequence ID" value="XM_003052871.1"/>
</dbReference>
<evidence type="ECO:0000256" key="1">
    <source>
        <dbReference type="SAM" id="MobiDB-lite"/>
    </source>
</evidence>
<dbReference type="KEGG" id="nhe:NECHADRAFT_77422"/>
<proteinExistence type="predicted"/>
<dbReference type="GeneID" id="9663608"/>
<evidence type="ECO:0000313" key="3">
    <source>
        <dbReference type="Proteomes" id="UP000005206"/>
    </source>
</evidence>
<accession>C7YL66</accession>
<dbReference type="OrthoDB" id="5086876at2759"/>
<name>C7YL66_FUSV7</name>
<keyword evidence="3" id="KW-1185">Reference proteome</keyword>
<sequence>MTPRPPLGRFDVMMRNGQPVSILDPVPPEHSIWTEEHNRLFALADAALADAAFAMADAAVVMGGTRGSGDPTSDTWVRRRSQEYLNEHYPVDDVPPGTPSPESRGLPVRPSSRPNRGRSSLDLSRRRSEGSAAVLAPVPVPDAAPAPASAPASAPVPVPVPAPAVGPARPPMVKCSDPGCGRMFSSKNIADHQKCHKMAAPGGSEKAHQPCNSCGPDKDCMVSTSPTGRGINTFACLACLKAHRGCSHKAFGRANPRPRRHPALDSP</sequence>
<dbReference type="EMBL" id="GG698897">
    <property type="protein sequence ID" value="EEU47204.1"/>
    <property type="molecule type" value="Genomic_DNA"/>
</dbReference>
<dbReference type="InParanoid" id="C7YL66"/>
<reference evidence="2 3" key="1">
    <citation type="journal article" date="2009" name="PLoS Genet.">
        <title>The genome of Nectria haematococca: contribution of supernumerary chromosomes to gene expansion.</title>
        <authorList>
            <person name="Coleman J.J."/>
            <person name="Rounsley S.D."/>
            <person name="Rodriguez-Carres M."/>
            <person name="Kuo A."/>
            <person name="Wasmann C.C."/>
            <person name="Grimwood J."/>
            <person name="Schmutz J."/>
            <person name="Taga M."/>
            <person name="White G.J."/>
            <person name="Zhou S."/>
            <person name="Schwartz D.C."/>
            <person name="Freitag M."/>
            <person name="Ma L.J."/>
            <person name="Danchin E.G."/>
            <person name="Henrissat B."/>
            <person name="Coutinho P.M."/>
            <person name="Nelson D.R."/>
            <person name="Straney D."/>
            <person name="Napoli C.A."/>
            <person name="Barker B.M."/>
            <person name="Gribskov M."/>
            <person name="Rep M."/>
            <person name="Kroken S."/>
            <person name="Molnar I."/>
            <person name="Rensing C."/>
            <person name="Kennell J.C."/>
            <person name="Zamora J."/>
            <person name="Farman M.L."/>
            <person name="Selker E.U."/>
            <person name="Salamov A."/>
            <person name="Shapiro H."/>
            <person name="Pangilinan J."/>
            <person name="Lindquist E."/>
            <person name="Lamers C."/>
            <person name="Grigoriev I.V."/>
            <person name="Geiser D.M."/>
            <person name="Covert S.F."/>
            <person name="Temporini E."/>
            <person name="Vanetten H.D."/>
        </authorList>
    </citation>
    <scope>NUCLEOTIDE SEQUENCE [LARGE SCALE GENOMIC DNA]</scope>
    <source>
        <strain evidence="3">ATCC MYA-4622 / CBS 123669 / FGSC 9596 / NRRL 45880 / 77-13-4</strain>
    </source>
</reference>
<dbReference type="HOGENOM" id="CLU_1042400_0_0_1"/>
<evidence type="ECO:0000313" key="2">
    <source>
        <dbReference type="EMBL" id="EEU47204.1"/>
    </source>
</evidence>